<feature type="transmembrane region" description="Helical" evidence="1">
    <location>
        <begin position="46"/>
        <end position="71"/>
    </location>
</feature>
<dbReference type="EMBL" id="CADCTD010000076">
    <property type="protein sequence ID" value="CAA9247625.1"/>
    <property type="molecule type" value="Genomic_DNA"/>
</dbReference>
<feature type="transmembrane region" description="Helical" evidence="1">
    <location>
        <begin position="382"/>
        <end position="402"/>
    </location>
</feature>
<feature type="transmembrane region" description="Helical" evidence="1">
    <location>
        <begin position="303"/>
        <end position="323"/>
    </location>
</feature>
<evidence type="ECO:0000313" key="2">
    <source>
        <dbReference type="EMBL" id="CAA9247625.1"/>
    </source>
</evidence>
<protein>
    <submittedName>
        <fullName evidence="2">Uncharacterized protein</fullName>
    </submittedName>
</protein>
<reference evidence="2" key="1">
    <citation type="submission" date="2020-02" db="EMBL/GenBank/DDBJ databases">
        <authorList>
            <person name="Meier V. D."/>
        </authorList>
    </citation>
    <scope>NUCLEOTIDE SEQUENCE</scope>
    <source>
        <strain evidence="2">AVDCRST_MAG27</strain>
    </source>
</reference>
<feature type="transmembrane region" description="Helical" evidence="1">
    <location>
        <begin position="453"/>
        <end position="471"/>
    </location>
</feature>
<proteinExistence type="predicted"/>
<gene>
    <name evidence="2" type="ORF">AVDCRST_MAG27-1856</name>
</gene>
<dbReference type="AlphaFoldDB" id="A0A6J4IBP4"/>
<feature type="transmembrane region" description="Helical" evidence="1">
    <location>
        <begin position="486"/>
        <end position="507"/>
    </location>
</feature>
<name>A0A6J4IBP4_9PROT</name>
<sequence>MTGPALLQAWTHWLGVAVMVLWAVRDLPRPHHPDALAYATLDSRRWAALALHTAAACLAYLLVLGLLLLAMANADRREAAGSVALVASLATICALQWAPALCNVWSWIRNSIQAFAGYPDAAEALARAMRWCGDDCTHSLAAELEPYGIGLEEVVHALRPEALYSVREAYWLNDRLHHLNSDPRIPGITPARLHAWRASTAHDVGRVTLRYRRLLRRVGQAALFADDLAMQLATPTERAGEKRQQRLRDRVSALIADEADAVTAELRLLVAGVVLSLPRDAGARDTLLTWLDYRADRADGLPIWPLFAVFGIDFAVFAVAWVFGVAPGPRSATGGLSDLALRLPFMVTHAAGMALATLLAIWPKLQFNAARPALGRLPWQSYPVVGVTGWAAGAILTTILLLSGPPRPPGASPALLIFGSSLFFAVLAVAVAWRIDCRLISNARGPAAALRDALLVGTAYLTFDGLFRLFVQGGIQGSGVLPPASVIWPMFFCFAGSVGLLIPGFAADYIRGQDCALPPASEVAAAILAPREQIEVSTR</sequence>
<feature type="transmembrane region" description="Helical" evidence="1">
    <location>
        <begin position="343"/>
        <end position="362"/>
    </location>
</feature>
<feature type="transmembrane region" description="Helical" evidence="1">
    <location>
        <begin position="6"/>
        <end position="25"/>
    </location>
</feature>
<keyword evidence="1" id="KW-0812">Transmembrane</keyword>
<feature type="transmembrane region" description="Helical" evidence="1">
    <location>
        <begin position="83"/>
        <end position="105"/>
    </location>
</feature>
<accession>A0A6J4IBP4</accession>
<evidence type="ECO:0000256" key="1">
    <source>
        <dbReference type="SAM" id="Phobius"/>
    </source>
</evidence>
<feature type="transmembrane region" description="Helical" evidence="1">
    <location>
        <begin position="414"/>
        <end position="433"/>
    </location>
</feature>
<keyword evidence="1" id="KW-1133">Transmembrane helix</keyword>
<keyword evidence="1" id="KW-0472">Membrane</keyword>
<organism evidence="2">
    <name type="scientific">uncultured Craurococcus sp</name>
    <dbReference type="NCBI Taxonomy" id="1135998"/>
    <lineage>
        <taxon>Bacteria</taxon>
        <taxon>Pseudomonadati</taxon>
        <taxon>Pseudomonadota</taxon>
        <taxon>Alphaproteobacteria</taxon>
        <taxon>Acetobacterales</taxon>
        <taxon>Acetobacteraceae</taxon>
        <taxon>Craurococcus</taxon>
        <taxon>environmental samples</taxon>
    </lineage>
</organism>